<gene>
    <name evidence="11" type="ORF">CALCODRAFT_488303</name>
</gene>
<organism evidence="11 12">
    <name type="scientific">Calocera cornea HHB12733</name>
    <dbReference type="NCBI Taxonomy" id="1353952"/>
    <lineage>
        <taxon>Eukaryota</taxon>
        <taxon>Fungi</taxon>
        <taxon>Dikarya</taxon>
        <taxon>Basidiomycota</taxon>
        <taxon>Agaricomycotina</taxon>
        <taxon>Dacrymycetes</taxon>
        <taxon>Dacrymycetales</taxon>
        <taxon>Dacrymycetaceae</taxon>
        <taxon>Calocera</taxon>
    </lineage>
</organism>
<evidence type="ECO:0000313" key="12">
    <source>
        <dbReference type="Proteomes" id="UP000076842"/>
    </source>
</evidence>
<keyword evidence="12" id="KW-1185">Reference proteome</keyword>
<evidence type="ECO:0000259" key="10">
    <source>
        <dbReference type="PROSITE" id="PS52002"/>
    </source>
</evidence>
<dbReference type="PROSITE" id="PS52002">
    <property type="entry name" value="SM"/>
    <property type="match status" value="1"/>
</dbReference>
<dbReference type="InterPro" id="IPR001163">
    <property type="entry name" value="Sm_dom_euk/arc"/>
</dbReference>
<keyword evidence="7" id="KW-0539">Nucleus</keyword>
<keyword evidence="5" id="KW-0694">RNA-binding</keyword>
<dbReference type="GO" id="GO:0000956">
    <property type="term" value="P:nuclear-transcribed mRNA catabolic process"/>
    <property type="evidence" value="ECO:0007669"/>
    <property type="project" value="InterPro"/>
</dbReference>
<dbReference type="PIRSF" id="PIRSF037188">
    <property type="entry name" value="U6_snRNA_Lsm7"/>
    <property type="match status" value="1"/>
</dbReference>
<keyword evidence="4" id="KW-0747">Spliceosome</keyword>
<evidence type="ECO:0000256" key="2">
    <source>
        <dbReference type="ARBA" id="ARBA00006850"/>
    </source>
</evidence>
<feature type="domain" description="Sm" evidence="10">
    <location>
        <begin position="34"/>
        <end position="108"/>
    </location>
</feature>
<dbReference type="EMBL" id="KV424134">
    <property type="protein sequence ID" value="KZT50952.1"/>
    <property type="molecule type" value="Genomic_DNA"/>
</dbReference>
<dbReference type="PANTHER" id="PTHR10553">
    <property type="entry name" value="SMALL NUCLEAR RIBONUCLEOPROTEIN"/>
    <property type="match status" value="1"/>
</dbReference>
<protein>
    <submittedName>
        <fullName evidence="11">U6 snRNA-associated Sm-like protein LSm7</fullName>
    </submittedName>
</protein>
<dbReference type="PANTHER" id="PTHR10553:SF5">
    <property type="entry name" value="U6 SNRNA-ASSOCIATED SM-LIKE PROTEIN LSM7"/>
    <property type="match status" value="1"/>
</dbReference>
<dbReference type="InterPro" id="IPR047575">
    <property type="entry name" value="Sm"/>
</dbReference>
<dbReference type="GO" id="GO:0071004">
    <property type="term" value="C:U2-type prespliceosome"/>
    <property type="evidence" value="ECO:0007669"/>
    <property type="project" value="TreeGrafter"/>
</dbReference>
<dbReference type="GO" id="GO:0003723">
    <property type="term" value="F:RNA binding"/>
    <property type="evidence" value="ECO:0007669"/>
    <property type="project" value="UniProtKB-KW"/>
</dbReference>
<accession>A0A165CKB7</accession>
<comment type="similarity">
    <text evidence="2">Belongs to the snRNP Sm proteins family.</text>
</comment>
<evidence type="ECO:0000256" key="4">
    <source>
        <dbReference type="ARBA" id="ARBA00022728"/>
    </source>
</evidence>
<dbReference type="STRING" id="1353952.A0A165CKB7"/>
<feature type="region of interest" description="Disordered" evidence="9">
    <location>
        <begin position="1"/>
        <end position="33"/>
    </location>
</feature>
<evidence type="ECO:0000256" key="6">
    <source>
        <dbReference type="ARBA" id="ARBA00023187"/>
    </source>
</evidence>
<dbReference type="GO" id="GO:0005689">
    <property type="term" value="C:U12-type spliceosomal complex"/>
    <property type="evidence" value="ECO:0007669"/>
    <property type="project" value="TreeGrafter"/>
</dbReference>
<proteinExistence type="inferred from homology"/>
<feature type="compositionally biased region" description="Polar residues" evidence="9">
    <location>
        <begin position="16"/>
        <end position="26"/>
    </location>
</feature>
<sequence>MSERGRGRGGGRAGSNAHSNSRQGNANEKPAKREAILDLTKYVDTQIRVKFQGGREVTGTLKGFDQLMNLVLDDVEENLASEPPRTRKLGLVVLRGPTITLLSPVDGWEEIENPFLQAQS</sequence>
<dbReference type="GO" id="GO:1990726">
    <property type="term" value="C:Lsm1-7-Pat1 complex"/>
    <property type="evidence" value="ECO:0007669"/>
    <property type="project" value="TreeGrafter"/>
</dbReference>
<reference evidence="11 12" key="1">
    <citation type="journal article" date="2016" name="Mol. Biol. Evol.">
        <title>Comparative Genomics of Early-Diverging Mushroom-Forming Fungi Provides Insights into the Origins of Lignocellulose Decay Capabilities.</title>
        <authorList>
            <person name="Nagy L.G."/>
            <person name="Riley R."/>
            <person name="Tritt A."/>
            <person name="Adam C."/>
            <person name="Daum C."/>
            <person name="Floudas D."/>
            <person name="Sun H."/>
            <person name="Yadav J.S."/>
            <person name="Pangilinan J."/>
            <person name="Larsson K.H."/>
            <person name="Matsuura K."/>
            <person name="Barry K."/>
            <person name="Labutti K."/>
            <person name="Kuo R."/>
            <person name="Ohm R.A."/>
            <person name="Bhattacharya S.S."/>
            <person name="Shirouzu T."/>
            <person name="Yoshinaga Y."/>
            <person name="Martin F.M."/>
            <person name="Grigoriev I.V."/>
            <person name="Hibbett D.S."/>
        </authorList>
    </citation>
    <scope>NUCLEOTIDE SEQUENCE [LARGE SCALE GENOMIC DNA]</scope>
    <source>
        <strain evidence="11 12">HHB12733</strain>
    </source>
</reference>
<dbReference type="InterPro" id="IPR017132">
    <property type="entry name" value="Lsm7"/>
</dbReference>
<evidence type="ECO:0000256" key="7">
    <source>
        <dbReference type="ARBA" id="ARBA00023242"/>
    </source>
</evidence>
<dbReference type="SUPFAM" id="SSF50182">
    <property type="entry name" value="Sm-like ribonucleoproteins"/>
    <property type="match status" value="1"/>
</dbReference>
<dbReference type="CDD" id="cd01729">
    <property type="entry name" value="LSm7"/>
    <property type="match status" value="1"/>
</dbReference>
<dbReference type="InterPro" id="IPR044641">
    <property type="entry name" value="Lsm7/SmG-like"/>
</dbReference>
<dbReference type="Gene3D" id="2.30.30.100">
    <property type="match status" value="1"/>
</dbReference>
<dbReference type="FunCoup" id="A0A165CKB7">
    <property type="interactions" value="416"/>
</dbReference>
<evidence type="ECO:0000256" key="3">
    <source>
        <dbReference type="ARBA" id="ARBA00022664"/>
    </source>
</evidence>
<dbReference type="InParanoid" id="A0A165CKB7"/>
<keyword evidence="3" id="KW-0507">mRNA processing</keyword>
<keyword evidence="6" id="KW-0508">mRNA splicing</keyword>
<evidence type="ECO:0000256" key="5">
    <source>
        <dbReference type="ARBA" id="ARBA00022884"/>
    </source>
</evidence>
<dbReference type="GO" id="GO:0097526">
    <property type="term" value="C:spliceosomal tri-snRNP complex"/>
    <property type="evidence" value="ECO:0007669"/>
    <property type="project" value="TreeGrafter"/>
</dbReference>
<dbReference type="OrthoDB" id="274944at2759"/>
<dbReference type="InterPro" id="IPR010920">
    <property type="entry name" value="LSM_dom_sf"/>
</dbReference>
<dbReference type="GO" id="GO:0071013">
    <property type="term" value="C:catalytic step 2 spliceosome"/>
    <property type="evidence" value="ECO:0007669"/>
    <property type="project" value="TreeGrafter"/>
</dbReference>
<dbReference type="Proteomes" id="UP000076842">
    <property type="component" value="Unassembled WGS sequence"/>
</dbReference>
<dbReference type="AlphaFoldDB" id="A0A165CKB7"/>
<dbReference type="Pfam" id="PF01423">
    <property type="entry name" value="LSM"/>
    <property type="match status" value="1"/>
</dbReference>
<name>A0A165CKB7_9BASI</name>
<keyword evidence="8" id="KW-0687">Ribonucleoprotein</keyword>
<dbReference type="GO" id="GO:0000398">
    <property type="term" value="P:mRNA splicing, via spliceosome"/>
    <property type="evidence" value="ECO:0007669"/>
    <property type="project" value="InterPro"/>
</dbReference>
<evidence type="ECO:0000256" key="9">
    <source>
        <dbReference type="SAM" id="MobiDB-lite"/>
    </source>
</evidence>
<dbReference type="SMART" id="SM00651">
    <property type="entry name" value="Sm"/>
    <property type="match status" value="1"/>
</dbReference>
<evidence type="ECO:0000256" key="8">
    <source>
        <dbReference type="ARBA" id="ARBA00023274"/>
    </source>
</evidence>
<comment type="subcellular location">
    <subcellularLocation>
        <location evidence="1">Nucleus</location>
    </subcellularLocation>
</comment>
<evidence type="ECO:0000313" key="11">
    <source>
        <dbReference type="EMBL" id="KZT50952.1"/>
    </source>
</evidence>
<evidence type="ECO:0000256" key="1">
    <source>
        <dbReference type="ARBA" id="ARBA00004123"/>
    </source>
</evidence>
<dbReference type="GO" id="GO:0005688">
    <property type="term" value="C:U6 snRNP"/>
    <property type="evidence" value="ECO:0007669"/>
    <property type="project" value="TreeGrafter"/>
</dbReference>